<dbReference type="InterPro" id="IPR024134">
    <property type="entry name" value="SOD_Cu/Zn_/chaperone"/>
</dbReference>
<sequence length="173" mass="18737">MVFLTVLILILPAFVLSNKKAESKIYLVTQNNTAPTKHIGTIKIKELNNGQFEFKGDLNDLPSGQHGFHIHQNHSIDNACIAAGAHLNLYNNTHGGLNSQVRHEGDLGNIFTDDKGKTKIDIKVNGLDFNSTANLLSRTLVVHQLVDDLGLGNNDASRTTGNSGTRIACGLIN</sequence>
<dbReference type="InterPro" id="IPR018152">
    <property type="entry name" value="SOD_Cu/Zn_BS"/>
</dbReference>
<dbReference type="Proteomes" id="UP000035680">
    <property type="component" value="Unassembled WGS sequence"/>
</dbReference>
<dbReference type="PANTHER" id="PTHR10003">
    <property type="entry name" value="SUPEROXIDE DISMUTASE CU-ZN -RELATED"/>
    <property type="match status" value="1"/>
</dbReference>
<feature type="chain" id="PRO_5005330173" description="Superoxide dismutase [Cu-Zn]" evidence="2">
    <location>
        <begin position="18"/>
        <end position="173"/>
    </location>
</feature>
<evidence type="ECO:0000256" key="2">
    <source>
        <dbReference type="SAM" id="SignalP"/>
    </source>
</evidence>
<evidence type="ECO:0000256" key="1">
    <source>
        <dbReference type="RuleBase" id="RU000393"/>
    </source>
</evidence>
<comment type="catalytic activity">
    <reaction evidence="1">
        <text>2 superoxide + 2 H(+) = H2O2 + O2</text>
        <dbReference type="Rhea" id="RHEA:20696"/>
        <dbReference type="ChEBI" id="CHEBI:15378"/>
        <dbReference type="ChEBI" id="CHEBI:15379"/>
        <dbReference type="ChEBI" id="CHEBI:16240"/>
        <dbReference type="ChEBI" id="CHEBI:18421"/>
        <dbReference type="EC" id="1.15.1.1"/>
    </reaction>
</comment>
<keyword evidence="1" id="KW-0862">Zinc</keyword>
<dbReference type="EC" id="1.15.1.1" evidence="1"/>
<name>A0A0K0FUL3_STRVS</name>
<evidence type="ECO:0000259" key="3">
    <source>
        <dbReference type="Pfam" id="PF00080"/>
    </source>
</evidence>
<evidence type="ECO:0000313" key="4">
    <source>
        <dbReference type="Proteomes" id="UP000035680"/>
    </source>
</evidence>
<keyword evidence="2" id="KW-0732">Signal</keyword>
<comment type="cofactor">
    <cofactor evidence="1">
        <name>Zn(2+)</name>
        <dbReference type="ChEBI" id="CHEBI:29105"/>
    </cofactor>
    <text evidence="1">Binds 1 zinc ion per subunit.</text>
</comment>
<protein>
    <recommendedName>
        <fullName evidence="1">Superoxide dismutase [Cu-Zn]</fullName>
        <ecNumber evidence="1">1.15.1.1</ecNumber>
    </recommendedName>
</protein>
<dbReference type="WBParaSite" id="SVE_1602600.1">
    <property type="protein sequence ID" value="SVE_1602600.1"/>
    <property type="gene ID" value="SVE_1602600"/>
</dbReference>
<reference evidence="5" key="2">
    <citation type="submission" date="2015-08" db="UniProtKB">
        <authorList>
            <consortium name="WormBaseParasite"/>
        </authorList>
    </citation>
    <scope>IDENTIFICATION</scope>
</reference>
<accession>A0A0K0FUL3</accession>
<comment type="function">
    <text evidence="1">Destroys radicals which are normally produced within the cells and which are toxic to biological systems.</text>
</comment>
<keyword evidence="1" id="KW-0186">Copper</keyword>
<keyword evidence="4" id="KW-1185">Reference proteome</keyword>
<feature type="signal peptide" evidence="2">
    <location>
        <begin position="1"/>
        <end position="17"/>
    </location>
</feature>
<dbReference type="PRINTS" id="PR00068">
    <property type="entry name" value="CUZNDISMTASE"/>
</dbReference>
<comment type="cofactor">
    <cofactor evidence="1">
        <name>Cu cation</name>
        <dbReference type="ChEBI" id="CHEBI:23378"/>
    </cofactor>
    <text evidence="1">Binds 1 copper ion per subunit.</text>
</comment>
<dbReference type="CDD" id="cd00305">
    <property type="entry name" value="Cu-Zn_Superoxide_Dismutase"/>
    <property type="match status" value="1"/>
</dbReference>
<proteinExistence type="inferred from homology"/>
<dbReference type="SUPFAM" id="SSF49329">
    <property type="entry name" value="Cu,Zn superoxide dismutase-like"/>
    <property type="match status" value="1"/>
</dbReference>
<dbReference type="InterPro" id="IPR001424">
    <property type="entry name" value="SOD_Cu_Zn_dom"/>
</dbReference>
<reference evidence="4" key="1">
    <citation type="submission" date="2014-07" db="EMBL/GenBank/DDBJ databases">
        <authorList>
            <person name="Martin A.A"/>
            <person name="De Silva N."/>
        </authorList>
    </citation>
    <scope>NUCLEOTIDE SEQUENCE</scope>
</reference>
<dbReference type="InterPro" id="IPR036423">
    <property type="entry name" value="SOD-like_Cu/Zn_dom_sf"/>
</dbReference>
<dbReference type="Pfam" id="PF00080">
    <property type="entry name" value="Sod_Cu"/>
    <property type="match status" value="1"/>
</dbReference>
<dbReference type="PROSITE" id="PS00332">
    <property type="entry name" value="SOD_CU_ZN_2"/>
    <property type="match status" value="1"/>
</dbReference>
<keyword evidence="1" id="KW-0560">Oxidoreductase</keyword>
<dbReference type="GO" id="GO:0004784">
    <property type="term" value="F:superoxide dismutase activity"/>
    <property type="evidence" value="ECO:0007669"/>
    <property type="project" value="UniProtKB-EC"/>
</dbReference>
<dbReference type="GO" id="GO:0005507">
    <property type="term" value="F:copper ion binding"/>
    <property type="evidence" value="ECO:0007669"/>
    <property type="project" value="InterPro"/>
</dbReference>
<dbReference type="STRING" id="75913.A0A0K0FUL3"/>
<feature type="domain" description="Superoxide dismutase copper/zinc binding" evidence="3">
    <location>
        <begin position="40"/>
        <end position="172"/>
    </location>
</feature>
<dbReference type="Gene3D" id="2.60.40.200">
    <property type="entry name" value="Superoxide dismutase, copper/zinc binding domain"/>
    <property type="match status" value="1"/>
</dbReference>
<evidence type="ECO:0000313" key="5">
    <source>
        <dbReference type="WBParaSite" id="SVE_1602600.1"/>
    </source>
</evidence>
<dbReference type="AlphaFoldDB" id="A0A0K0FUL3"/>
<organism evidence="4 5">
    <name type="scientific">Strongyloides venezuelensis</name>
    <name type="common">Threadworm</name>
    <dbReference type="NCBI Taxonomy" id="75913"/>
    <lineage>
        <taxon>Eukaryota</taxon>
        <taxon>Metazoa</taxon>
        <taxon>Ecdysozoa</taxon>
        <taxon>Nematoda</taxon>
        <taxon>Chromadorea</taxon>
        <taxon>Rhabditida</taxon>
        <taxon>Tylenchina</taxon>
        <taxon>Panagrolaimomorpha</taxon>
        <taxon>Strongyloidoidea</taxon>
        <taxon>Strongyloididae</taxon>
        <taxon>Strongyloides</taxon>
    </lineage>
</organism>
<keyword evidence="1" id="KW-0479">Metal-binding</keyword>
<comment type="similarity">
    <text evidence="1">Belongs to the Cu-Zn superoxide dismutase family.</text>
</comment>